<dbReference type="InterPro" id="IPR019932">
    <property type="entry name" value="CHP03543"/>
</dbReference>
<accession>A0A2A9E4R0</accession>
<keyword evidence="2" id="KW-1185">Reference proteome</keyword>
<gene>
    <name evidence="1" type="ORF">ATL42_1418</name>
</gene>
<dbReference type="NCBIfam" id="TIGR03543">
    <property type="entry name" value="divI1A_rptt_fam"/>
    <property type="match status" value="1"/>
</dbReference>
<dbReference type="AlphaFoldDB" id="A0A2A9E4R0"/>
<reference evidence="1 2" key="1">
    <citation type="submission" date="2017-10" db="EMBL/GenBank/DDBJ databases">
        <title>Sequencing the genomes of 1000 actinobacteria strains.</title>
        <authorList>
            <person name="Klenk H.-P."/>
        </authorList>
    </citation>
    <scope>NUCLEOTIDE SEQUENCE [LARGE SCALE GENOMIC DNA]</scope>
    <source>
        <strain evidence="1 2">DSM 18966</strain>
    </source>
</reference>
<dbReference type="InterPro" id="IPR019933">
    <property type="entry name" value="DivIVA_domain"/>
</dbReference>
<evidence type="ECO:0000313" key="1">
    <source>
        <dbReference type="EMBL" id="PFG33541.1"/>
    </source>
</evidence>
<sequence length="183" mass="20446">MTKVFSSVSRFTLGYEKDEVDDFFDHAREVYEGVATDPLTSTDIQTCTFELTRGGYTTSEVDAALDRLESAFVARQRHEVILAQGQSAWMAELADRARSLYARLGRPDGERFESAARGRPGYDKDDVDDLCERLVAYFDHTETLTAVEVRGAVFRSRKGRDGYAEAPVDAFLARAVEVLLGVE</sequence>
<dbReference type="EMBL" id="PDJG01000001">
    <property type="protein sequence ID" value="PFG33541.1"/>
    <property type="molecule type" value="Genomic_DNA"/>
</dbReference>
<name>A0A2A9E4R0_9MICO</name>
<proteinExistence type="predicted"/>
<protein>
    <submittedName>
        <fullName evidence="1">DivIVA domain-containing protein</fullName>
    </submittedName>
</protein>
<dbReference type="NCBIfam" id="TIGR03544">
    <property type="entry name" value="DivI1A_domain"/>
    <property type="match status" value="1"/>
</dbReference>
<dbReference type="Proteomes" id="UP000225548">
    <property type="component" value="Unassembled WGS sequence"/>
</dbReference>
<dbReference type="OrthoDB" id="3480096at2"/>
<dbReference type="RefSeq" id="WP_098454736.1">
    <property type="nucleotide sequence ID" value="NZ_PDJG01000001.1"/>
</dbReference>
<organism evidence="1 2">
    <name type="scientific">Sanguibacter antarcticus</name>
    <dbReference type="NCBI Taxonomy" id="372484"/>
    <lineage>
        <taxon>Bacteria</taxon>
        <taxon>Bacillati</taxon>
        <taxon>Actinomycetota</taxon>
        <taxon>Actinomycetes</taxon>
        <taxon>Micrococcales</taxon>
        <taxon>Sanguibacteraceae</taxon>
        <taxon>Sanguibacter</taxon>
    </lineage>
</organism>
<dbReference type="Gene3D" id="6.10.250.660">
    <property type="match status" value="2"/>
</dbReference>
<evidence type="ECO:0000313" key="2">
    <source>
        <dbReference type="Proteomes" id="UP000225548"/>
    </source>
</evidence>
<comment type="caution">
    <text evidence="1">The sequence shown here is derived from an EMBL/GenBank/DDBJ whole genome shotgun (WGS) entry which is preliminary data.</text>
</comment>